<name>A0AAV9CVF3_ACOCL</name>
<gene>
    <name evidence="2" type="ORF">QJS10_CPB17g01963</name>
</gene>
<dbReference type="PANTHER" id="PTHR23146:SF0">
    <property type="entry name" value="RNA POLYMERASE-ASSOCIATED PROTEIN LEO1"/>
    <property type="match status" value="1"/>
</dbReference>
<dbReference type="EMBL" id="JAUJYO010000017">
    <property type="protein sequence ID" value="KAK1291998.1"/>
    <property type="molecule type" value="Genomic_DNA"/>
</dbReference>
<dbReference type="PANTHER" id="PTHR23146">
    <property type="entry name" value="LEO1 PROTEIN"/>
    <property type="match status" value="1"/>
</dbReference>
<dbReference type="GO" id="GO:0016593">
    <property type="term" value="C:Cdc73/Paf1 complex"/>
    <property type="evidence" value="ECO:0007669"/>
    <property type="project" value="InterPro"/>
</dbReference>
<comment type="caution">
    <text evidence="2">The sequence shown here is derived from an EMBL/GenBank/DDBJ whole genome shotgun (WGS) entry which is preliminary data.</text>
</comment>
<dbReference type="InterPro" id="IPR007149">
    <property type="entry name" value="Leo1"/>
</dbReference>
<feature type="compositionally biased region" description="Polar residues" evidence="1">
    <location>
        <begin position="37"/>
        <end position="47"/>
    </location>
</feature>
<dbReference type="GO" id="GO:0032968">
    <property type="term" value="P:positive regulation of transcription elongation by RNA polymerase II"/>
    <property type="evidence" value="ECO:0007669"/>
    <property type="project" value="TreeGrafter"/>
</dbReference>
<sequence>MSMSDNDLGLGHDEGAPGLWAPLPPEVRRCKSRNNMRNRTMYVTMNSLGDKRTGSPSDQKDHPEHSPSEKPELRYVFGDSDEDEAGEYGARNELEQDSHRSPLEEEGSDKNLRPEDVVSDEGPALDLEIPLRPPPGYPDKMNMSKVSNIMGVEHKPFDPKTCGRGCICDG</sequence>
<feature type="compositionally biased region" description="Basic and acidic residues" evidence="1">
    <location>
        <begin position="90"/>
        <end position="116"/>
    </location>
</feature>
<evidence type="ECO:0000313" key="2">
    <source>
        <dbReference type="EMBL" id="KAK1291998.1"/>
    </source>
</evidence>
<reference evidence="2" key="1">
    <citation type="journal article" date="2023" name="Nat. Commun.">
        <title>Diploid and tetraploid genomes of Acorus and the evolution of monocots.</title>
        <authorList>
            <person name="Ma L."/>
            <person name="Liu K.W."/>
            <person name="Li Z."/>
            <person name="Hsiao Y.Y."/>
            <person name="Qi Y."/>
            <person name="Fu T."/>
            <person name="Tang G.D."/>
            <person name="Zhang D."/>
            <person name="Sun W.H."/>
            <person name="Liu D.K."/>
            <person name="Li Y."/>
            <person name="Chen G.Z."/>
            <person name="Liu X.D."/>
            <person name="Liao X.Y."/>
            <person name="Jiang Y.T."/>
            <person name="Yu X."/>
            <person name="Hao Y."/>
            <person name="Huang J."/>
            <person name="Zhao X.W."/>
            <person name="Ke S."/>
            <person name="Chen Y.Y."/>
            <person name="Wu W.L."/>
            <person name="Hsu J.L."/>
            <person name="Lin Y.F."/>
            <person name="Huang M.D."/>
            <person name="Li C.Y."/>
            <person name="Huang L."/>
            <person name="Wang Z.W."/>
            <person name="Zhao X."/>
            <person name="Zhong W.Y."/>
            <person name="Peng D.H."/>
            <person name="Ahmad S."/>
            <person name="Lan S."/>
            <person name="Zhang J.S."/>
            <person name="Tsai W.C."/>
            <person name="Van de Peer Y."/>
            <person name="Liu Z.J."/>
        </authorList>
    </citation>
    <scope>NUCLEOTIDE SEQUENCE</scope>
    <source>
        <strain evidence="2">CP</strain>
    </source>
</reference>
<feature type="compositionally biased region" description="Basic and acidic residues" evidence="1">
    <location>
        <begin position="49"/>
        <end position="73"/>
    </location>
</feature>
<dbReference type="GO" id="GO:1990269">
    <property type="term" value="F:RNA polymerase II C-terminal domain phosphoserine binding"/>
    <property type="evidence" value="ECO:0007669"/>
    <property type="project" value="TreeGrafter"/>
</dbReference>
<evidence type="ECO:0000313" key="3">
    <source>
        <dbReference type="Proteomes" id="UP001180020"/>
    </source>
</evidence>
<protein>
    <submittedName>
        <fullName evidence="2">Uncharacterized protein</fullName>
    </submittedName>
</protein>
<dbReference type="GO" id="GO:0006368">
    <property type="term" value="P:transcription elongation by RNA polymerase II"/>
    <property type="evidence" value="ECO:0007669"/>
    <property type="project" value="InterPro"/>
</dbReference>
<organism evidence="2 3">
    <name type="scientific">Acorus calamus</name>
    <name type="common">Sweet flag</name>
    <dbReference type="NCBI Taxonomy" id="4465"/>
    <lineage>
        <taxon>Eukaryota</taxon>
        <taxon>Viridiplantae</taxon>
        <taxon>Streptophyta</taxon>
        <taxon>Embryophyta</taxon>
        <taxon>Tracheophyta</taxon>
        <taxon>Spermatophyta</taxon>
        <taxon>Magnoliopsida</taxon>
        <taxon>Liliopsida</taxon>
        <taxon>Acoraceae</taxon>
        <taxon>Acorus</taxon>
    </lineage>
</organism>
<feature type="region of interest" description="Disordered" evidence="1">
    <location>
        <begin position="1"/>
        <end position="139"/>
    </location>
</feature>
<reference evidence="2" key="2">
    <citation type="submission" date="2023-06" db="EMBL/GenBank/DDBJ databases">
        <authorList>
            <person name="Ma L."/>
            <person name="Liu K.-W."/>
            <person name="Li Z."/>
            <person name="Hsiao Y.-Y."/>
            <person name="Qi Y."/>
            <person name="Fu T."/>
            <person name="Tang G."/>
            <person name="Zhang D."/>
            <person name="Sun W.-H."/>
            <person name="Liu D.-K."/>
            <person name="Li Y."/>
            <person name="Chen G.-Z."/>
            <person name="Liu X.-D."/>
            <person name="Liao X.-Y."/>
            <person name="Jiang Y.-T."/>
            <person name="Yu X."/>
            <person name="Hao Y."/>
            <person name="Huang J."/>
            <person name="Zhao X.-W."/>
            <person name="Ke S."/>
            <person name="Chen Y.-Y."/>
            <person name="Wu W.-L."/>
            <person name="Hsu J.-L."/>
            <person name="Lin Y.-F."/>
            <person name="Huang M.-D."/>
            <person name="Li C.-Y."/>
            <person name="Huang L."/>
            <person name="Wang Z.-W."/>
            <person name="Zhao X."/>
            <person name="Zhong W.-Y."/>
            <person name="Peng D.-H."/>
            <person name="Ahmad S."/>
            <person name="Lan S."/>
            <person name="Zhang J.-S."/>
            <person name="Tsai W.-C."/>
            <person name="Van De Peer Y."/>
            <person name="Liu Z.-J."/>
        </authorList>
    </citation>
    <scope>NUCLEOTIDE SEQUENCE</scope>
    <source>
        <strain evidence="2">CP</strain>
        <tissue evidence="2">Leaves</tissue>
    </source>
</reference>
<evidence type="ECO:0000256" key="1">
    <source>
        <dbReference type="SAM" id="MobiDB-lite"/>
    </source>
</evidence>
<accession>A0AAV9CVF3</accession>
<proteinExistence type="predicted"/>
<keyword evidence="3" id="KW-1185">Reference proteome</keyword>
<dbReference type="AlphaFoldDB" id="A0AAV9CVF3"/>
<dbReference type="Proteomes" id="UP001180020">
    <property type="component" value="Unassembled WGS sequence"/>
</dbReference>